<accession>A0AAC8PUX3</accession>
<reference evidence="1 2" key="1">
    <citation type="submission" date="2015-05" db="EMBL/GenBank/DDBJ databases">
        <authorList>
            <person name="Dickey A."/>
            <person name="Clawson M."/>
            <person name="Bono J."/>
            <person name="Loy J.D."/>
        </authorList>
    </citation>
    <scope>NUCLEOTIDE SEQUENCE [LARGE SCALE GENOMIC DNA]</scope>
    <source>
        <strain evidence="1 2">22581</strain>
    </source>
</reference>
<sequence>MVVKKFSEEATHPARALQAWQILISTAMNRQTHTYKTLFQSMYEKPAQGVLAHILGHIAYFCNKYDLPPLTVLVVNEKTGLPDEGILFDGDLQSIREKVYAFNWYDVYPPSENELKEIYVEQCKDH</sequence>
<evidence type="ECO:0000313" key="2">
    <source>
        <dbReference type="Proteomes" id="UP000077465"/>
    </source>
</evidence>
<organism evidence="1 2">
    <name type="scientific">Moraxella bovoculi</name>
    <dbReference type="NCBI Taxonomy" id="386891"/>
    <lineage>
        <taxon>Bacteria</taxon>
        <taxon>Pseudomonadati</taxon>
        <taxon>Pseudomonadota</taxon>
        <taxon>Gammaproteobacteria</taxon>
        <taxon>Moraxellales</taxon>
        <taxon>Moraxellaceae</taxon>
        <taxon>Moraxella</taxon>
    </lineage>
</organism>
<name>A0AAC8PUX3_9GAMM</name>
<dbReference type="Proteomes" id="UP000077465">
    <property type="component" value="Chromosome"/>
</dbReference>
<evidence type="ECO:0000313" key="1">
    <source>
        <dbReference type="EMBL" id="AKG07420.1"/>
    </source>
</evidence>
<dbReference type="AlphaFoldDB" id="A0AAC8PUX3"/>
<protein>
    <submittedName>
        <fullName evidence="1">Uncharacterized protein</fullName>
    </submittedName>
</protein>
<gene>
    <name evidence="1" type="ORF">AAX06_03690</name>
</gene>
<dbReference type="EMBL" id="CP011376">
    <property type="protein sequence ID" value="AKG07420.1"/>
    <property type="molecule type" value="Genomic_DNA"/>
</dbReference>
<proteinExistence type="predicted"/>